<dbReference type="KEGG" id="aez:C3E78_14945"/>
<evidence type="ECO:0000256" key="3">
    <source>
        <dbReference type="ARBA" id="ARBA00022827"/>
    </source>
</evidence>
<dbReference type="Gene3D" id="3.30.70.2740">
    <property type="match status" value="1"/>
</dbReference>
<keyword evidence="4" id="KW-0560">Oxidoreductase</keyword>
<organism evidence="5 6">
    <name type="scientific">Aeromicrobium chenweiae</name>
    <dbReference type="NCBI Taxonomy" id="2079793"/>
    <lineage>
        <taxon>Bacteria</taxon>
        <taxon>Bacillati</taxon>
        <taxon>Actinomycetota</taxon>
        <taxon>Actinomycetes</taxon>
        <taxon>Propionibacteriales</taxon>
        <taxon>Nocardioidaceae</taxon>
        <taxon>Aeromicrobium</taxon>
    </lineage>
</organism>
<dbReference type="Proteomes" id="UP000244384">
    <property type="component" value="Chromosome"/>
</dbReference>
<evidence type="ECO:0000313" key="6">
    <source>
        <dbReference type="Proteomes" id="UP000244384"/>
    </source>
</evidence>
<dbReference type="InterPro" id="IPR016166">
    <property type="entry name" value="FAD-bd_PCMH"/>
</dbReference>
<name>A0A2S0WQ05_9ACTN</name>
<dbReference type="InterPro" id="IPR016164">
    <property type="entry name" value="FAD-linked_Oxase-like_C"/>
</dbReference>
<dbReference type="InterPro" id="IPR036318">
    <property type="entry name" value="FAD-bd_PCMH-like_sf"/>
</dbReference>
<dbReference type="Pfam" id="PF02754">
    <property type="entry name" value="CCG"/>
    <property type="match status" value="1"/>
</dbReference>
<keyword evidence="2" id="KW-0285">Flavoprotein</keyword>
<gene>
    <name evidence="5" type="ORF">C3E78_14945</name>
</gene>
<dbReference type="PANTHER" id="PTHR11748">
    <property type="entry name" value="D-LACTATE DEHYDROGENASE"/>
    <property type="match status" value="1"/>
</dbReference>
<dbReference type="AlphaFoldDB" id="A0A2S0WQ05"/>
<dbReference type="InterPro" id="IPR016169">
    <property type="entry name" value="FAD-bd_PCMH_sub2"/>
</dbReference>
<dbReference type="SUPFAM" id="SSF55103">
    <property type="entry name" value="FAD-linked oxidases, C-terminal domain"/>
    <property type="match status" value="1"/>
</dbReference>
<dbReference type="SUPFAM" id="SSF56176">
    <property type="entry name" value="FAD-binding/transporter-associated domain-like"/>
    <property type="match status" value="1"/>
</dbReference>
<dbReference type="SUPFAM" id="SSF46548">
    <property type="entry name" value="alpha-helical ferredoxin"/>
    <property type="match status" value="1"/>
</dbReference>
<accession>A0A2S0WQ05</accession>
<dbReference type="PROSITE" id="PS51379">
    <property type="entry name" value="4FE4S_FER_2"/>
    <property type="match status" value="1"/>
</dbReference>
<dbReference type="Pfam" id="PF13183">
    <property type="entry name" value="Fer4_8"/>
    <property type="match status" value="1"/>
</dbReference>
<dbReference type="GO" id="GO:0008720">
    <property type="term" value="F:D-lactate dehydrogenase (NAD+) activity"/>
    <property type="evidence" value="ECO:0007669"/>
    <property type="project" value="TreeGrafter"/>
</dbReference>
<keyword evidence="6" id="KW-1185">Reference proteome</keyword>
<dbReference type="InterPro" id="IPR004017">
    <property type="entry name" value="Cys_rich_dom"/>
</dbReference>
<dbReference type="GO" id="GO:1903457">
    <property type="term" value="P:lactate catabolic process"/>
    <property type="evidence" value="ECO:0007669"/>
    <property type="project" value="TreeGrafter"/>
</dbReference>
<dbReference type="PROSITE" id="PS51387">
    <property type="entry name" value="FAD_PCMH"/>
    <property type="match status" value="1"/>
</dbReference>
<dbReference type="Gene3D" id="1.10.45.10">
    <property type="entry name" value="Vanillyl-alcohol Oxidase, Chain A, domain 4"/>
    <property type="match status" value="1"/>
</dbReference>
<evidence type="ECO:0000256" key="1">
    <source>
        <dbReference type="ARBA" id="ARBA00001974"/>
    </source>
</evidence>
<dbReference type="PANTHER" id="PTHR11748:SF119">
    <property type="entry name" value="D-2-HYDROXYGLUTARATE DEHYDROGENASE"/>
    <property type="match status" value="1"/>
</dbReference>
<proteinExistence type="predicted"/>
<accession>A0A5F2F1S5</accession>
<dbReference type="GO" id="GO:0004458">
    <property type="term" value="F:D-lactate dehydrogenase (cytochrome) activity"/>
    <property type="evidence" value="ECO:0007669"/>
    <property type="project" value="TreeGrafter"/>
</dbReference>
<dbReference type="Pfam" id="PF01565">
    <property type="entry name" value="FAD_binding_4"/>
    <property type="match status" value="1"/>
</dbReference>
<dbReference type="InterPro" id="IPR017896">
    <property type="entry name" value="4Fe4S_Fe-S-bd"/>
</dbReference>
<dbReference type="Pfam" id="PF02913">
    <property type="entry name" value="FAD-oxidase_C"/>
    <property type="match status" value="1"/>
</dbReference>
<evidence type="ECO:0000313" key="5">
    <source>
        <dbReference type="EMBL" id="AWB93406.1"/>
    </source>
</evidence>
<sequence>MVTITDATTTDVVAELGRLGVADVDDSTLTRALYSTDASLYRVVPRVVVRPRSTEEVLATVAACRTTGVPLTSRGAGTSIAGNAVGPGVVLDFTRHLNRVLDIDVEARTARVEPGTVHAVLQKAATPLGLRFGPDPSTHTRCTVGGMIGNNACGSRALAYGRTADNVVGLDVVTMRGEELTLGHGASATPSSTLDDLRSLVGANLSTVRTELGTFGRQVSGYSLEHLLPENGFDVARFMAGTEGTLATMTSTTVRLVQDPPHRQVLVLGYASMAEAADDVPALLPFGPTACEGLDSRIVDVYRTHRGTVPDLPRGQGWLFVEISGEVPAEIADTVAQAARAASALDHRVVTDGGEQAVLWRIREEGAGLATRTLPGKALSGWEDAAVPPEKLGRYLRELDALLRENDLDGVPYGHFGDGCVHIRIDFPLDAEGGHQVFRRFLTDAATQVASLGGSLSGEHGDGRARSELLPLMYSGEAISLFEQVKAVLDPDDLLNPGVLVRPAAVDADLRGPESIHSPGREHLSRRLGLRLLHDDGDLGKAVHRCTGVGKCIADNAGSNGVMCPSFQATREEKDSTRGRARVLQEMIDGRLVTGGFRAPEVHEALDLCLACKGCLNDCPTGTDMASYKSEVLHQSYEGRLRPRSHYVLGRLPFWARVTAPVAWLANLGLRTPGLRSVARWVAGVDQRRSLPAFATRRFSRTARPVRTDDRPRVVIWADSFTEYFSTDGGQAALRVLDGAGYDVEVLGRPQCCGLTWITTGQLDTARTMIGRAIEQLHPYVAAGVPVVGLEPSCLAVLRSDAVELVDDPRAVEVAQGVFTLSELLQRTEGWRPPDLTGTTLVVQPHCHQASVLGFEADLAVMTATGATIDRVSGCCGLAGNFGVEKGHYEVSVAVAEQQLMPAVRNAPAGALVVADGFSCRTQLDDLAAVQAVHLAQVLDSATAR</sequence>
<dbReference type="GO" id="GO:0071949">
    <property type="term" value="F:FAD binding"/>
    <property type="evidence" value="ECO:0007669"/>
    <property type="project" value="InterPro"/>
</dbReference>
<reference evidence="6" key="1">
    <citation type="submission" date="2018-01" db="EMBL/GenBank/DDBJ databases">
        <authorList>
            <person name="Li J."/>
        </authorList>
    </citation>
    <scope>NUCLEOTIDE SEQUENCE [LARGE SCALE GENOMIC DNA]</scope>
    <source>
        <strain evidence="6">592</strain>
    </source>
</reference>
<dbReference type="InterPro" id="IPR016171">
    <property type="entry name" value="Vanillyl_alc_oxidase_C-sub2"/>
</dbReference>
<keyword evidence="3" id="KW-0274">FAD</keyword>
<evidence type="ECO:0000256" key="2">
    <source>
        <dbReference type="ARBA" id="ARBA00022630"/>
    </source>
</evidence>
<dbReference type="Gene3D" id="3.30.465.10">
    <property type="match status" value="1"/>
</dbReference>
<comment type="cofactor">
    <cofactor evidence="1">
        <name>FAD</name>
        <dbReference type="ChEBI" id="CHEBI:57692"/>
    </cofactor>
</comment>
<protein>
    <submittedName>
        <fullName evidence="5">FAD-binding oxidoreductase</fullName>
    </submittedName>
</protein>
<dbReference type="InterPro" id="IPR004113">
    <property type="entry name" value="FAD-bd_oxidored_4_C"/>
</dbReference>
<dbReference type="OrthoDB" id="9770306at2"/>
<dbReference type="InterPro" id="IPR006094">
    <property type="entry name" value="Oxid_FAD_bind_N"/>
</dbReference>
<evidence type="ECO:0000256" key="4">
    <source>
        <dbReference type="ARBA" id="ARBA00023002"/>
    </source>
</evidence>
<dbReference type="EMBL" id="CP026952">
    <property type="protein sequence ID" value="AWB93406.1"/>
    <property type="molecule type" value="Genomic_DNA"/>
</dbReference>